<feature type="compositionally biased region" description="Basic and acidic residues" evidence="1">
    <location>
        <begin position="1"/>
        <end position="29"/>
    </location>
</feature>
<proteinExistence type="predicted"/>
<reference evidence="3" key="1">
    <citation type="journal article" date="2018" name="Nat. Microbiol.">
        <title>Leveraging single-cell genomics to expand the fungal tree of life.</title>
        <authorList>
            <person name="Ahrendt S.R."/>
            <person name="Quandt C.A."/>
            <person name="Ciobanu D."/>
            <person name="Clum A."/>
            <person name="Salamov A."/>
            <person name="Andreopoulos B."/>
            <person name="Cheng J.F."/>
            <person name="Woyke T."/>
            <person name="Pelin A."/>
            <person name="Henrissat B."/>
            <person name="Reynolds N.K."/>
            <person name="Benny G.L."/>
            <person name="Smith M.E."/>
            <person name="James T.Y."/>
            <person name="Grigoriev I.V."/>
        </authorList>
    </citation>
    <scope>NUCLEOTIDE SEQUENCE [LARGE SCALE GENOMIC DNA]</scope>
</reference>
<feature type="compositionally biased region" description="Low complexity" evidence="1">
    <location>
        <begin position="228"/>
        <end position="238"/>
    </location>
</feature>
<feature type="region of interest" description="Disordered" evidence="1">
    <location>
        <begin position="1"/>
        <end position="42"/>
    </location>
</feature>
<organism evidence="2 3">
    <name type="scientific">Blyttiomyces helicus</name>
    <dbReference type="NCBI Taxonomy" id="388810"/>
    <lineage>
        <taxon>Eukaryota</taxon>
        <taxon>Fungi</taxon>
        <taxon>Fungi incertae sedis</taxon>
        <taxon>Chytridiomycota</taxon>
        <taxon>Chytridiomycota incertae sedis</taxon>
        <taxon>Chytridiomycetes</taxon>
        <taxon>Chytridiomycetes incertae sedis</taxon>
        <taxon>Blyttiomyces</taxon>
    </lineage>
</organism>
<evidence type="ECO:0000313" key="3">
    <source>
        <dbReference type="Proteomes" id="UP000269721"/>
    </source>
</evidence>
<accession>A0A4P9WAI6</accession>
<feature type="compositionally biased region" description="Acidic residues" evidence="1">
    <location>
        <begin position="30"/>
        <end position="42"/>
    </location>
</feature>
<dbReference type="AlphaFoldDB" id="A0A4P9WAI6"/>
<evidence type="ECO:0000313" key="2">
    <source>
        <dbReference type="EMBL" id="RKO89609.1"/>
    </source>
</evidence>
<dbReference type="OrthoDB" id="372487at2759"/>
<sequence>MHAEHLLQAVDDHGLSTRRAAEATQKGEETGENQENGEDQDWDTVCGVGADPVDGLPQPSNTISDSNYTPLLLILDLAAPQLLRKLLLAMQGLYANREAGRTSMGLAAIIHCCGGSDSDAVSYELGTGIGAVKPLQWFPGTPATLPQKAAHAPSRDAQPARVLQVDAIKSDDDDVSDNDEILADCEDGLDNDLVIDYAPAMAIGDKRKCKSPRQHNLPGPLPHRRSLSAESAPAPAATRARPPFCLTTLLSQNSPIVVSSTPLVPENPYGPNPPAYPNSRSRCFTYCLRLCVRPKAVETGAGILKVAVRETLEMRQSDVHWADDGVCVSMAEGAPAVLATEKALVYGVLDRVEKRFGVHGLEEQLCWDVHAVQASSFSPDSAQTTRIPNSP</sequence>
<keyword evidence="3" id="KW-1185">Reference proteome</keyword>
<evidence type="ECO:0000256" key="1">
    <source>
        <dbReference type="SAM" id="MobiDB-lite"/>
    </source>
</evidence>
<gene>
    <name evidence="2" type="ORF">BDK51DRAFT_52459</name>
</gene>
<name>A0A4P9WAI6_9FUNG</name>
<feature type="region of interest" description="Disordered" evidence="1">
    <location>
        <begin position="207"/>
        <end position="238"/>
    </location>
</feature>
<protein>
    <submittedName>
        <fullName evidence="2">Uncharacterized protein</fullName>
    </submittedName>
</protein>
<dbReference type="Proteomes" id="UP000269721">
    <property type="component" value="Unassembled WGS sequence"/>
</dbReference>
<dbReference type="EMBL" id="KZ995990">
    <property type="protein sequence ID" value="RKO89609.1"/>
    <property type="molecule type" value="Genomic_DNA"/>
</dbReference>